<feature type="domain" description="Phosphoribulokinase/uridine kinase" evidence="1">
    <location>
        <begin position="100"/>
        <end position="302"/>
    </location>
</feature>
<protein>
    <recommendedName>
        <fullName evidence="1">Phosphoribulokinase/uridine kinase domain-containing protein</fullName>
    </recommendedName>
</protein>
<dbReference type="EMBL" id="JAMSHJ010000003">
    <property type="protein sequence ID" value="KAI5426552.1"/>
    <property type="molecule type" value="Genomic_DNA"/>
</dbReference>
<dbReference type="InterPro" id="IPR006083">
    <property type="entry name" value="PRK/URK"/>
</dbReference>
<gene>
    <name evidence="2" type="ORF">KIW84_032114</name>
</gene>
<dbReference type="Gramene" id="Psat03G0211400-T1">
    <property type="protein sequence ID" value="KAI5426552.1"/>
    <property type="gene ID" value="KIW84_032114"/>
</dbReference>
<dbReference type="PANTHER" id="PTHR10285">
    <property type="entry name" value="URIDINE KINASE"/>
    <property type="match status" value="1"/>
</dbReference>
<dbReference type="Proteomes" id="UP001058974">
    <property type="component" value="Chromosome 3"/>
</dbReference>
<dbReference type="SUPFAM" id="SSF52540">
    <property type="entry name" value="P-loop containing nucleoside triphosphate hydrolases"/>
    <property type="match status" value="1"/>
</dbReference>
<dbReference type="Pfam" id="PF00485">
    <property type="entry name" value="PRK"/>
    <property type="match status" value="1"/>
</dbReference>
<dbReference type="AlphaFoldDB" id="A0A9D4XU28"/>
<name>A0A9D4XU28_PEA</name>
<dbReference type="GO" id="GO:0016301">
    <property type="term" value="F:kinase activity"/>
    <property type="evidence" value="ECO:0007669"/>
    <property type="project" value="InterPro"/>
</dbReference>
<dbReference type="OrthoDB" id="6362633at2759"/>
<dbReference type="Gramene" id="Psat3g061040.1">
    <property type="protein sequence ID" value="Psat3g061040.1.cds"/>
    <property type="gene ID" value="Psat3g061040"/>
</dbReference>
<evidence type="ECO:0000313" key="2">
    <source>
        <dbReference type="EMBL" id="KAI5426552.1"/>
    </source>
</evidence>
<comment type="caution">
    <text evidence="2">The sequence shown here is derived from an EMBL/GenBank/DDBJ whole genome shotgun (WGS) entry which is preliminary data.</text>
</comment>
<accession>A0A9D4XU28</accession>
<reference evidence="2 3" key="1">
    <citation type="journal article" date="2022" name="Nat. Genet.">
        <title>Improved pea reference genome and pan-genome highlight genomic features and evolutionary characteristics.</title>
        <authorList>
            <person name="Yang T."/>
            <person name="Liu R."/>
            <person name="Luo Y."/>
            <person name="Hu S."/>
            <person name="Wang D."/>
            <person name="Wang C."/>
            <person name="Pandey M.K."/>
            <person name="Ge S."/>
            <person name="Xu Q."/>
            <person name="Li N."/>
            <person name="Li G."/>
            <person name="Huang Y."/>
            <person name="Saxena R.K."/>
            <person name="Ji Y."/>
            <person name="Li M."/>
            <person name="Yan X."/>
            <person name="He Y."/>
            <person name="Liu Y."/>
            <person name="Wang X."/>
            <person name="Xiang C."/>
            <person name="Varshney R.K."/>
            <person name="Ding H."/>
            <person name="Gao S."/>
            <person name="Zong X."/>
        </authorList>
    </citation>
    <scope>NUCLEOTIDE SEQUENCE [LARGE SCALE GENOMIC DNA]</scope>
    <source>
        <strain evidence="2 3">cv. Zhongwan 6</strain>
    </source>
</reference>
<dbReference type="InterPro" id="IPR027417">
    <property type="entry name" value="P-loop_NTPase"/>
</dbReference>
<dbReference type="Gramene" id="PSAT_LOCUS13504_t1">
    <property type="protein sequence ID" value="CAL5193704.1"/>
    <property type="gene ID" value="PSAT_LOCUS13504"/>
</dbReference>
<dbReference type="Gene3D" id="3.40.50.300">
    <property type="entry name" value="P-loop containing nucleotide triphosphate hydrolases"/>
    <property type="match status" value="2"/>
</dbReference>
<keyword evidence="3" id="KW-1185">Reference proteome</keyword>
<proteinExistence type="predicted"/>
<organism evidence="2 3">
    <name type="scientific">Pisum sativum</name>
    <name type="common">Garden pea</name>
    <name type="synonym">Lathyrus oleraceus</name>
    <dbReference type="NCBI Taxonomy" id="3888"/>
    <lineage>
        <taxon>Eukaryota</taxon>
        <taxon>Viridiplantae</taxon>
        <taxon>Streptophyta</taxon>
        <taxon>Embryophyta</taxon>
        <taxon>Tracheophyta</taxon>
        <taxon>Spermatophyta</taxon>
        <taxon>Magnoliopsida</taxon>
        <taxon>eudicotyledons</taxon>
        <taxon>Gunneridae</taxon>
        <taxon>Pentapetalae</taxon>
        <taxon>rosids</taxon>
        <taxon>fabids</taxon>
        <taxon>Fabales</taxon>
        <taxon>Fabaceae</taxon>
        <taxon>Papilionoideae</taxon>
        <taxon>50 kb inversion clade</taxon>
        <taxon>NPAAA clade</taxon>
        <taxon>Hologalegina</taxon>
        <taxon>IRL clade</taxon>
        <taxon>Fabeae</taxon>
        <taxon>Lathyrus</taxon>
    </lineage>
</organism>
<dbReference type="GO" id="GO:0005524">
    <property type="term" value="F:ATP binding"/>
    <property type="evidence" value="ECO:0007669"/>
    <property type="project" value="InterPro"/>
</dbReference>
<evidence type="ECO:0000313" key="3">
    <source>
        <dbReference type="Proteomes" id="UP001058974"/>
    </source>
</evidence>
<evidence type="ECO:0000259" key="1">
    <source>
        <dbReference type="Pfam" id="PF00485"/>
    </source>
</evidence>
<sequence>MEITFNSATARVPSLPITKSDGRDRSPSSLSFVPRNGFVHLSSSPTRFRINKNSLFKVLSAEKNHVQVVEGSGVDDIYDALVRRILPLPSVSLNPNYKFFVGLAGPPGAGKSTIAHEVARRINKLWPEKASSFDSQVQPPDVAVVIPMDGFHLYRSELDAMKNPEEAHARRGAPWTFNPTRLLMCLKNLRVHGSVYVPSFDHGVGDPVEDDIFVNLQHKIIIIEGNYLLLEDGVWKEISSLFDEKWFVDIDIDKAMQRVLKRHISTGKPRDIAKQRIENNDRLNAELIMKSKRNADIIIKSVDF</sequence>